<gene>
    <name evidence="17" type="ORF">PHAECO_LOCUS7984</name>
</gene>
<proteinExistence type="inferred from homology"/>
<dbReference type="PROSITE" id="PS50950">
    <property type="entry name" value="ZF_THAP"/>
    <property type="match status" value="1"/>
</dbReference>
<organism evidence="17 18">
    <name type="scientific">Phaedon cochleariae</name>
    <name type="common">Mustard beetle</name>
    <dbReference type="NCBI Taxonomy" id="80249"/>
    <lineage>
        <taxon>Eukaryota</taxon>
        <taxon>Metazoa</taxon>
        <taxon>Ecdysozoa</taxon>
        <taxon>Arthropoda</taxon>
        <taxon>Hexapoda</taxon>
        <taxon>Insecta</taxon>
        <taxon>Pterygota</taxon>
        <taxon>Neoptera</taxon>
        <taxon>Endopterygota</taxon>
        <taxon>Coleoptera</taxon>
        <taxon>Polyphaga</taxon>
        <taxon>Cucujiformia</taxon>
        <taxon>Chrysomeloidea</taxon>
        <taxon>Chrysomelidae</taxon>
        <taxon>Chrysomelinae</taxon>
        <taxon>Chrysomelini</taxon>
        <taxon>Phaedon</taxon>
    </lineage>
</organism>
<evidence type="ECO:0000256" key="5">
    <source>
        <dbReference type="ARBA" id="ARBA00022723"/>
    </source>
</evidence>
<evidence type="ECO:0000256" key="10">
    <source>
        <dbReference type="ARBA" id="ARBA00023125"/>
    </source>
</evidence>
<keyword evidence="4" id="KW-0679">Respiratory chain</keyword>
<keyword evidence="5" id="KW-0479">Metal-binding</keyword>
<protein>
    <recommendedName>
        <fullName evidence="16">THAP-type domain-containing protein</fullName>
    </recommendedName>
</protein>
<keyword evidence="18" id="KW-1185">Reference proteome</keyword>
<evidence type="ECO:0000313" key="17">
    <source>
        <dbReference type="EMBL" id="CAH1163317.1"/>
    </source>
</evidence>
<dbReference type="InterPro" id="IPR006612">
    <property type="entry name" value="THAP_Znf"/>
</dbReference>
<dbReference type="InterPro" id="IPR038441">
    <property type="entry name" value="THAP_Znf_sf"/>
</dbReference>
<feature type="region of interest" description="Disordered" evidence="15">
    <location>
        <begin position="89"/>
        <end position="111"/>
    </location>
</feature>
<reference evidence="17" key="2">
    <citation type="submission" date="2022-10" db="EMBL/GenBank/DDBJ databases">
        <authorList>
            <consortium name="ENA_rothamsted_submissions"/>
            <consortium name="culmorum"/>
            <person name="King R."/>
        </authorList>
    </citation>
    <scope>NUCLEOTIDE SEQUENCE</scope>
</reference>
<evidence type="ECO:0000256" key="12">
    <source>
        <dbReference type="ARBA" id="ARBA00023136"/>
    </source>
</evidence>
<evidence type="ECO:0000256" key="2">
    <source>
        <dbReference type="ARBA" id="ARBA00006498"/>
    </source>
</evidence>
<keyword evidence="10 14" id="KW-0238">DNA-binding</keyword>
<dbReference type="OrthoDB" id="2789670at2759"/>
<dbReference type="PANTHER" id="PTHR15336">
    <property type="entry name" value="UBIQUINOL-CYTOCHROME C REDUCTASE COMPLEX 7.8 KDA PROTEIN"/>
    <property type="match status" value="1"/>
</dbReference>
<evidence type="ECO:0000256" key="15">
    <source>
        <dbReference type="SAM" id="MobiDB-lite"/>
    </source>
</evidence>
<dbReference type="SUPFAM" id="SSF57716">
    <property type="entry name" value="Glucocorticoid receptor-like (DNA-binding domain)"/>
    <property type="match status" value="1"/>
</dbReference>
<evidence type="ECO:0000313" key="18">
    <source>
        <dbReference type="Proteomes" id="UP001153737"/>
    </source>
</evidence>
<evidence type="ECO:0000256" key="7">
    <source>
        <dbReference type="ARBA" id="ARBA00022792"/>
    </source>
</evidence>
<keyword evidence="3" id="KW-0813">Transport</keyword>
<name>A0A9P0DPQ6_PHACE</name>
<dbReference type="GO" id="GO:0005743">
    <property type="term" value="C:mitochondrial inner membrane"/>
    <property type="evidence" value="ECO:0007669"/>
    <property type="project" value="UniProtKB-SubCell"/>
</dbReference>
<dbReference type="Gene3D" id="6.20.210.20">
    <property type="entry name" value="THAP domain"/>
    <property type="match status" value="1"/>
</dbReference>
<keyword evidence="7" id="KW-0999">Mitochondrion inner membrane</keyword>
<dbReference type="Gene3D" id="1.10.287.20">
    <property type="entry name" value="Ubiquinol-cytochrome C reductase hinge domain"/>
    <property type="match status" value="1"/>
</dbReference>
<dbReference type="Pfam" id="PF02320">
    <property type="entry name" value="UCR_hinge"/>
    <property type="match status" value="1"/>
</dbReference>
<reference evidence="17" key="1">
    <citation type="submission" date="2022-01" db="EMBL/GenBank/DDBJ databases">
        <authorList>
            <person name="King R."/>
        </authorList>
    </citation>
    <scope>NUCLEOTIDE SEQUENCE</scope>
</reference>
<dbReference type="SUPFAM" id="SSF81531">
    <property type="entry name" value="Non-heme 11 kDa protein of cytochrome bc1 complex (Ubiquinol-cytochrome c reductase)"/>
    <property type="match status" value="1"/>
</dbReference>
<keyword evidence="13" id="KW-1015">Disulfide bond</keyword>
<evidence type="ECO:0000256" key="8">
    <source>
        <dbReference type="ARBA" id="ARBA00022833"/>
    </source>
</evidence>
<evidence type="ECO:0000256" key="6">
    <source>
        <dbReference type="ARBA" id="ARBA00022771"/>
    </source>
</evidence>
<dbReference type="InterPro" id="IPR003422">
    <property type="entry name" value="Cyt_b-c1_6"/>
</dbReference>
<dbReference type="Proteomes" id="UP001153737">
    <property type="component" value="Chromosome 4"/>
</dbReference>
<evidence type="ECO:0000259" key="16">
    <source>
        <dbReference type="PROSITE" id="PS50950"/>
    </source>
</evidence>
<keyword evidence="8" id="KW-0862">Zinc</keyword>
<dbReference type="SMART" id="SM00980">
    <property type="entry name" value="THAP"/>
    <property type="match status" value="1"/>
</dbReference>
<dbReference type="GO" id="GO:0003677">
    <property type="term" value="F:DNA binding"/>
    <property type="evidence" value="ECO:0007669"/>
    <property type="project" value="UniProtKB-UniRule"/>
</dbReference>
<feature type="domain" description="THAP-type" evidence="16">
    <location>
        <begin position="1"/>
        <end position="77"/>
    </location>
</feature>
<dbReference type="GO" id="GO:0008270">
    <property type="term" value="F:zinc ion binding"/>
    <property type="evidence" value="ECO:0007669"/>
    <property type="project" value="UniProtKB-KW"/>
</dbReference>
<comment type="similarity">
    <text evidence="2">Belongs to the UQCRH/QCR6 family.</text>
</comment>
<dbReference type="AlphaFoldDB" id="A0A9P0DPQ6"/>
<dbReference type="GO" id="GO:0006122">
    <property type="term" value="P:mitochondrial electron transport, ubiquinol to cytochrome c"/>
    <property type="evidence" value="ECO:0007669"/>
    <property type="project" value="InterPro"/>
</dbReference>
<dbReference type="InterPro" id="IPR036811">
    <property type="entry name" value="Ubol_cytC_Rdtase_hinge_dom_sf"/>
</dbReference>
<keyword evidence="9" id="KW-0249">Electron transport</keyword>
<evidence type="ECO:0000256" key="4">
    <source>
        <dbReference type="ARBA" id="ARBA00022660"/>
    </source>
</evidence>
<dbReference type="FunFam" id="1.10.287.20:FF:000001">
    <property type="entry name" value="Cytochrome b-c1 complex subunit 6"/>
    <property type="match status" value="1"/>
</dbReference>
<evidence type="ECO:0000256" key="11">
    <source>
        <dbReference type="ARBA" id="ARBA00023128"/>
    </source>
</evidence>
<evidence type="ECO:0000256" key="14">
    <source>
        <dbReference type="PROSITE-ProRule" id="PRU00309"/>
    </source>
</evidence>
<keyword evidence="12" id="KW-0472">Membrane</keyword>
<evidence type="ECO:0000256" key="9">
    <source>
        <dbReference type="ARBA" id="ARBA00022982"/>
    </source>
</evidence>
<accession>A0A9P0DPQ6</accession>
<keyword evidence="6 14" id="KW-0863">Zinc-finger</keyword>
<comment type="subcellular location">
    <subcellularLocation>
        <location evidence="1">Mitochondrion inner membrane</location>
        <topology evidence="1">Peripheral membrane protein</topology>
        <orientation evidence="1">Intermembrane side</orientation>
    </subcellularLocation>
</comment>
<dbReference type="InterPro" id="IPR023184">
    <property type="entry name" value="Ubol_cytC_Rdtase_hinge_dom"/>
</dbReference>
<evidence type="ECO:0000256" key="3">
    <source>
        <dbReference type="ARBA" id="ARBA00022448"/>
    </source>
</evidence>
<evidence type="ECO:0000256" key="1">
    <source>
        <dbReference type="ARBA" id="ARBA00004137"/>
    </source>
</evidence>
<evidence type="ECO:0000256" key="13">
    <source>
        <dbReference type="ARBA" id="ARBA00023157"/>
    </source>
</evidence>
<dbReference type="Pfam" id="PF05485">
    <property type="entry name" value="THAP"/>
    <property type="match status" value="1"/>
</dbReference>
<dbReference type="EMBL" id="OU896710">
    <property type="protein sequence ID" value="CAH1163317.1"/>
    <property type="molecule type" value="Genomic_DNA"/>
</dbReference>
<sequence>MRCMVLFCKTAGRTPGVTYFSLTTRRHDAWMKALGRDPTIEHLSQNNSVCSEHFLDQDKIIENNRCQLKPTAIPMLKLGIRKPLIPVQQGGEKSIKSEIPEPNSHSTSHEQNIQEYLVQKDRKTIMTYFKTVDESMGKGIKCEILEPNSHSTSHEQKIHEHIVQESVNGKQETYVIEKMKSTSPTMTYLETIDDCLRNGFRTPSNPAAGDYPVNTMVLVPCIIKIKRETVDMDSSSVKKLTKKEIKRARRDIELIHNYRNLKMFFEKFLRKLPSVKAQEEEEEELQDPQQILRDECRETEHCKHLAEKYQVCNDRVNSRSRTTETCLEELFDLLHAVDHCVTKDLFSKLK</sequence>
<keyword evidence="11" id="KW-0496">Mitochondrion</keyword>
<dbReference type="PANTHER" id="PTHR15336:SF0">
    <property type="entry name" value="CYTOCHROME B-C1 COMPLEX SUBUNIT 6, MITOCHONDRIAL"/>
    <property type="match status" value="1"/>
</dbReference>